<protein>
    <recommendedName>
        <fullName evidence="3">cysteine desulfurase</fullName>
        <ecNumber evidence="3">2.8.1.7</ecNumber>
    </recommendedName>
</protein>
<dbReference type="InterPro" id="IPR000192">
    <property type="entry name" value="Aminotrans_V_dom"/>
</dbReference>
<dbReference type="AlphaFoldDB" id="A0A7C3SLK9"/>
<dbReference type="Gene3D" id="3.40.640.10">
    <property type="entry name" value="Type I PLP-dependent aspartate aminotransferase-like (Major domain)"/>
    <property type="match status" value="1"/>
</dbReference>
<comment type="cofactor">
    <cofactor evidence="1">
        <name>pyridoxal 5'-phosphate</name>
        <dbReference type="ChEBI" id="CHEBI:597326"/>
    </cofactor>
</comment>
<evidence type="ECO:0000256" key="5">
    <source>
        <dbReference type="ARBA" id="ARBA00022898"/>
    </source>
</evidence>
<comment type="catalytic activity">
    <reaction evidence="6">
        <text>(sulfur carrier)-H + L-cysteine = (sulfur carrier)-SH + L-alanine</text>
        <dbReference type="Rhea" id="RHEA:43892"/>
        <dbReference type="Rhea" id="RHEA-COMP:14737"/>
        <dbReference type="Rhea" id="RHEA-COMP:14739"/>
        <dbReference type="ChEBI" id="CHEBI:29917"/>
        <dbReference type="ChEBI" id="CHEBI:35235"/>
        <dbReference type="ChEBI" id="CHEBI:57972"/>
        <dbReference type="ChEBI" id="CHEBI:64428"/>
        <dbReference type="EC" id="2.8.1.7"/>
    </reaction>
</comment>
<dbReference type="NCBIfam" id="TIGR01979">
    <property type="entry name" value="sufS"/>
    <property type="match status" value="1"/>
</dbReference>
<dbReference type="InterPro" id="IPR015424">
    <property type="entry name" value="PyrdxlP-dep_Trfase"/>
</dbReference>
<dbReference type="SUPFAM" id="SSF53383">
    <property type="entry name" value="PLP-dependent transferases"/>
    <property type="match status" value="1"/>
</dbReference>
<evidence type="ECO:0000256" key="4">
    <source>
        <dbReference type="ARBA" id="ARBA00022679"/>
    </source>
</evidence>
<dbReference type="InterPro" id="IPR010970">
    <property type="entry name" value="Cys_dSase_SufS"/>
</dbReference>
<comment type="similarity">
    <text evidence="2">Belongs to the class-V pyridoxal-phosphate-dependent aminotransferase family. Csd subfamily.</text>
</comment>
<name>A0A7C3SLK9_THEPE</name>
<dbReference type="EMBL" id="DTIB01000091">
    <property type="protein sequence ID" value="HGB25430.1"/>
    <property type="molecule type" value="Genomic_DNA"/>
</dbReference>
<evidence type="ECO:0000259" key="7">
    <source>
        <dbReference type="Pfam" id="PF00266"/>
    </source>
</evidence>
<proteinExistence type="inferred from homology"/>
<organism evidence="8">
    <name type="scientific">Thermofilum pendens</name>
    <dbReference type="NCBI Taxonomy" id="2269"/>
    <lineage>
        <taxon>Archaea</taxon>
        <taxon>Thermoproteota</taxon>
        <taxon>Thermoprotei</taxon>
        <taxon>Thermofilales</taxon>
        <taxon>Thermofilaceae</taxon>
        <taxon>Thermofilum</taxon>
    </lineage>
</organism>
<accession>A0A7C3SLK9</accession>
<feature type="domain" description="Aminotransferase class V" evidence="7">
    <location>
        <begin position="24"/>
        <end position="399"/>
    </location>
</feature>
<keyword evidence="4" id="KW-0808">Transferase</keyword>
<keyword evidence="5" id="KW-0663">Pyridoxal phosphate</keyword>
<dbReference type="GO" id="GO:0006534">
    <property type="term" value="P:cysteine metabolic process"/>
    <property type="evidence" value="ECO:0007669"/>
    <property type="project" value="InterPro"/>
</dbReference>
<dbReference type="Pfam" id="PF00266">
    <property type="entry name" value="Aminotran_5"/>
    <property type="match status" value="1"/>
</dbReference>
<evidence type="ECO:0000313" key="8">
    <source>
        <dbReference type="EMBL" id="HGB25430.1"/>
    </source>
</evidence>
<dbReference type="InterPro" id="IPR015421">
    <property type="entry name" value="PyrdxlP-dep_Trfase_major"/>
</dbReference>
<dbReference type="Gene3D" id="3.90.1150.10">
    <property type="entry name" value="Aspartate Aminotransferase, domain 1"/>
    <property type="match status" value="1"/>
</dbReference>
<evidence type="ECO:0000256" key="3">
    <source>
        <dbReference type="ARBA" id="ARBA00012239"/>
    </source>
</evidence>
<sequence>MLDVKAIRDDFPILGRKVHGKPLIYFDNAATSHKPRQVLEAIENFYRCQNANIGRSLHELAITATEVYEGARKIVSAFIGALPEELVFTKNATESINLAAYSLLVSGMLPKGCEIVVTLMEHHSNLLPWQRVAQLAGAHLKVVGVDNEGRLLLDDLERKVTDSTRVVAFTHVSNVTGVVNPVREICEIAHEHGALCLVDGAQSVPHMPVDVRRIEADFLAFSGHKMLGPMGIGGLFIRRELAERLEPPFPGGGAISLVDCSENSCTAEWLEPPHRFEAGTPNVAGAVGLAAAVEYLLRVGMDKVELHEKKLTERVLEVLVELGVKVYGPADLRERVGVVSFNISGLTPHEVAQLLDLEGIAVRSGHHCALPLVKRLGAPMGTVRASFYLYNTLEEIETFRLALEKIIKLASS</sequence>
<dbReference type="EC" id="2.8.1.7" evidence="3"/>
<dbReference type="PIRSF" id="PIRSF005572">
    <property type="entry name" value="NifS"/>
    <property type="match status" value="1"/>
</dbReference>
<dbReference type="InterPro" id="IPR015422">
    <property type="entry name" value="PyrdxlP-dep_Trfase_small"/>
</dbReference>
<dbReference type="PANTHER" id="PTHR43586">
    <property type="entry name" value="CYSTEINE DESULFURASE"/>
    <property type="match status" value="1"/>
</dbReference>
<comment type="caution">
    <text evidence="8">The sequence shown here is derived from an EMBL/GenBank/DDBJ whole genome shotgun (WGS) entry which is preliminary data.</text>
</comment>
<evidence type="ECO:0000256" key="2">
    <source>
        <dbReference type="ARBA" id="ARBA00010447"/>
    </source>
</evidence>
<dbReference type="PANTHER" id="PTHR43586:SF8">
    <property type="entry name" value="CYSTEINE DESULFURASE 1, CHLOROPLASTIC"/>
    <property type="match status" value="1"/>
</dbReference>
<evidence type="ECO:0000256" key="1">
    <source>
        <dbReference type="ARBA" id="ARBA00001933"/>
    </source>
</evidence>
<dbReference type="InterPro" id="IPR016454">
    <property type="entry name" value="Cysteine_dSase"/>
</dbReference>
<dbReference type="CDD" id="cd06453">
    <property type="entry name" value="SufS_like"/>
    <property type="match status" value="1"/>
</dbReference>
<evidence type="ECO:0000256" key="6">
    <source>
        <dbReference type="ARBA" id="ARBA00050776"/>
    </source>
</evidence>
<gene>
    <name evidence="8" type="primary">sufS</name>
    <name evidence="8" type="ORF">ENV88_05280</name>
</gene>
<reference evidence="8" key="1">
    <citation type="journal article" date="2020" name="mSystems">
        <title>Genome- and Community-Level Interaction Insights into Carbon Utilization and Element Cycling Functions of Hydrothermarchaeota in Hydrothermal Sediment.</title>
        <authorList>
            <person name="Zhou Z."/>
            <person name="Liu Y."/>
            <person name="Xu W."/>
            <person name="Pan J."/>
            <person name="Luo Z.H."/>
            <person name="Li M."/>
        </authorList>
    </citation>
    <scope>NUCLEOTIDE SEQUENCE [LARGE SCALE GENOMIC DNA]</scope>
    <source>
        <strain evidence="8">SpSt-8</strain>
    </source>
</reference>
<dbReference type="GO" id="GO:0030170">
    <property type="term" value="F:pyridoxal phosphate binding"/>
    <property type="evidence" value="ECO:0007669"/>
    <property type="project" value="InterPro"/>
</dbReference>
<dbReference type="GO" id="GO:0031071">
    <property type="term" value="F:cysteine desulfurase activity"/>
    <property type="evidence" value="ECO:0007669"/>
    <property type="project" value="UniProtKB-EC"/>
</dbReference>